<dbReference type="OMA" id="MTKFPTF"/>
<accession>A0A553PL23</accession>
<reference evidence="10 11" key="1">
    <citation type="journal article" date="2018" name="Nat. Ecol. Evol.">
        <title>Genomic signatures of mitonuclear coevolution across populations of Tigriopus californicus.</title>
        <authorList>
            <person name="Barreto F.S."/>
            <person name="Watson E.T."/>
            <person name="Lima T.G."/>
            <person name="Willett C.S."/>
            <person name="Edmands S."/>
            <person name="Li W."/>
            <person name="Burton R.S."/>
        </authorList>
    </citation>
    <scope>NUCLEOTIDE SEQUENCE [LARGE SCALE GENOMIC DNA]</scope>
    <source>
        <strain evidence="10 11">San Diego</strain>
    </source>
</reference>
<evidence type="ECO:0000256" key="2">
    <source>
        <dbReference type="ARBA" id="ARBA00022448"/>
    </source>
</evidence>
<evidence type="ECO:0000313" key="11">
    <source>
        <dbReference type="Proteomes" id="UP000318571"/>
    </source>
</evidence>
<evidence type="ECO:0000256" key="3">
    <source>
        <dbReference type="ARBA" id="ARBA00022547"/>
    </source>
</evidence>
<comment type="function">
    <text evidence="9">Mitochondrial membrane ATP synthase (F(1)F(0) ATP synthase or Complex V) produces ATP from ADP in the presence of a proton gradient across the membrane which is generated by electron transport complexes of the respiratory chain.</text>
</comment>
<dbReference type="GO" id="GO:0045259">
    <property type="term" value="C:proton-transporting ATP synthase complex"/>
    <property type="evidence" value="ECO:0007669"/>
    <property type="project" value="UniProtKB-KW"/>
</dbReference>
<evidence type="ECO:0000313" key="10">
    <source>
        <dbReference type="EMBL" id="TRY78368.1"/>
    </source>
</evidence>
<keyword evidence="5 9" id="KW-0999">Mitochondrion inner membrane</keyword>
<organism evidence="10 11">
    <name type="scientific">Tigriopus californicus</name>
    <name type="common">Marine copepod</name>
    <dbReference type="NCBI Taxonomy" id="6832"/>
    <lineage>
        <taxon>Eukaryota</taxon>
        <taxon>Metazoa</taxon>
        <taxon>Ecdysozoa</taxon>
        <taxon>Arthropoda</taxon>
        <taxon>Crustacea</taxon>
        <taxon>Multicrustacea</taxon>
        <taxon>Hexanauplia</taxon>
        <taxon>Copepoda</taxon>
        <taxon>Harpacticoida</taxon>
        <taxon>Harpacticidae</taxon>
        <taxon>Tigriopus</taxon>
    </lineage>
</organism>
<evidence type="ECO:0000256" key="6">
    <source>
        <dbReference type="ARBA" id="ARBA00023065"/>
    </source>
</evidence>
<evidence type="ECO:0000256" key="8">
    <source>
        <dbReference type="ARBA" id="ARBA00023136"/>
    </source>
</evidence>
<dbReference type="PIRSF" id="PIRSF002455">
    <property type="entry name" value="ATP_synthase_coupling_factor_6"/>
    <property type="match status" value="1"/>
</dbReference>
<keyword evidence="3" id="KW-0138">CF(0)</keyword>
<evidence type="ECO:0000256" key="5">
    <source>
        <dbReference type="ARBA" id="ARBA00022792"/>
    </source>
</evidence>
<dbReference type="Gene3D" id="1.10.246.110">
    <property type="entry name" value="Mitochondrial ATP synthase-coupling factor 6"/>
    <property type="match status" value="1"/>
</dbReference>
<name>A0A553PL23_TIGCA</name>
<comment type="subcellular location">
    <subcellularLocation>
        <location evidence="9">Mitochondrion</location>
    </subcellularLocation>
    <subcellularLocation>
        <location evidence="9">Mitochondrion inner membrane</location>
    </subcellularLocation>
</comment>
<keyword evidence="8 9" id="KW-0472">Membrane</keyword>
<sequence>MLSQSSLRLASFARITVRRNFGLAAPLAQKASDPIQQLFVDKVREYADKKTKSGGKLVDSDAKVEAELNKELEKVAAQYGGSKGDDMTKFPEFKFAEPVLSDVDLK</sequence>
<dbReference type="SUPFAM" id="SSF111357">
    <property type="entry name" value="Mitochondrial ATP synthase coupling factor 6"/>
    <property type="match status" value="1"/>
</dbReference>
<dbReference type="STRING" id="6832.A0A553PL23"/>
<dbReference type="PANTHER" id="PTHR12441">
    <property type="entry name" value="ATP SYNTHASE COUPLING FACTOR 6, MITOCHONDRIAL"/>
    <property type="match status" value="1"/>
</dbReference>
<gene>
    <name evidence="10" type="ORF">TCAL_08515</name>
</gene>
<dbReference type="EMBL" id="VCGU01000003">
    <property type="protein sequence ID" value="TRY78368.1"/>
    <property type="molecule type" value="Genomic_DNA"/>
</dbReference>
<evidence type="ECO:0000256" key="7">
    <source>
        <dbReference type="ARBA" id="ARBA00023128"/>
    </source>
</evidence>
<dbReference type="GO" id="GO:0015078">
    <property type="term" value="F:proton transmembrane transporter activity"/>
    <property type="evidence" value="ECO:0007669"/>
    <property type="project" value="InterPro"/>
</dbReference>
<keyword evidence="4 9" id="KW-0375">Hydrogen ion transport</keyword>
<dbReference type="FunFam" id="1.10.246.110:FF:000001">
    <property type="entry name" value="ATP synthase-coupling factor 6, mitochondrial"/>
    <property type="match status" value="1"/>
</dbReference>
<protein>
    <recommendedName>
        <fullName evidence="9">ATP synthase-coupling factor 6, mitochondrial</fullName>
        <shortName evidence="9">ATPase subunit F6</shortName>
    </recommendedName>
</protein>
<dbReference type="InterPro" id="IPR036204">
    <property type="entry name" value="ATP_synth_f6_sf_mt"/>
</dbReference>
<evidence type="ECO:0000256" key="9">
    <source>
        <dbReference type="PIRNR" id="PIRNR002455"/>
    </source>
</evidence>
<dbReference type="PANTHER" id="PTHR12441:SF10">
    <property type="entry name" value="ATP SYNTHASE-COUPLING FACTOR 6, MITOCHONDRIAL"/>
    <property type="match status" value="1"/>
</dbReference>
<proteinExistence type="inferred from homology"/>
<dbReference type="GO" id="GO:0005743">
    <property type="term" value="C:mitochondrial inner membrane"/>
    <property type="evidence" value="ECO:0007669"/>
    <property type="project" value="UniProtKB-SubCell"/>
</dbReference>
<dbReference type="InterPro" id="IPR008387">
    <property type="entry name" value="ATP_synth_f6_mt"/>
</dbReference>
<keyword evidence="11" id="KW-1185">Reference proteome</keyword>
<keyword evidence="6 9" id="KW-0406">Ion transport</keyword>
<keyword evidence="7 9" id="KW-0496">Mitochondrion</keyword>
<dbReference type="OrthoDB" id="8902296at2759"/>
<comment type="similarity">
    <text evidence="1 9">Belongs to the eukaryotic ATPase subunit F6 family.</text>
</comment>
<evidence type="ECO:0000256" key="1">
    <source>
        <dbReference type="ARBA" id="ARBA00007346"/>
    </source>
</evidence>
<dbReference type="GO" id="GO:0015986">
    <property type="term" value="P:proton motive force-driven ATP synthesis"/>
    <property type="evidence" value="ECO:0007669"/>
    <property type="project" value="InterPro"/>
</dbReference>
<dbReference type="Pfam" id="PF05511">
    <property type="entry name" value="ATP-synt_F6"/>
    <property type="match status" value="1"/>
</dbReference>
<dbReference type="Proteomes" id="UP000318571">
    <property type="component" value="Chromosome 11"/>
</dbReference>
<evidence type="ECO:0000256" key="4">
    <source>
        <dbReference type="ARBA" id="ARBA00022781"/>
    </source>
</evidence>
<comment type="caution">
    <text evidence="10">The sequence shown here is derived from an EMBL/GenBank/DDBJ whole genome shotgun (WGS) entry which is preliminary data.</text>
</comment>
<keyword evidence="2 9" id="KW-0813">Transport</keyword>
<dbReference type="AlphaFoldDB" id="A0A553PL23"/>